<dbReference type="HAMAP" id="MF_02019">
    <property type="entry name" value="MurF"/>
    <property type="match status" value="1"/>
</dbReference>
<dbReference type="GO" id="GO:0008360">
    <property type="term" value="P:regulation of cell shape"/>
    <property type="evidence" value="ECO:0007669"/>
    <property type="project" value="UniProtKB-KW"/>
</dbReference>
<evidence type="ECO:0000256" key="7">
    <source>
        <dbReference type="ARBA" id="ARBA00022984"/>
    </source>
</evidence>
<feature type="domain" description="Mur ligase N-terminal catalytic" evidence="12">
    <location>
        <begin position="15"/>
        <end position="80"/>
    </location>
</feature>
<keyword evidence="2 10" id="KW-0436">Ligase</keyword>
<dbReference type="PANTHER" id="PTHR43024">
    <property type="entry name" value="UDP-N-ACETYLMURAMOYL-TRIPEPTIDE--D-ALANYL-D-ALANINE LIGASE"/>
    <property type="match status" value="1"/>
</dbReference>
<comment type="similarity">
    <text evidence="10">Belongs to the MurCDEF family. MurF subfamily.</text>
</comment>
<dbReference type="RefSeq" id="WP_072984405.1">
    <property type="nucleotide sequence ID" value="NZ_QOVN01000005.1"/>
</dbReference>
<dbReference type="UniPathway" id="UPA00219"/>
<evidence type="ECO:0000256" key="2">
    <source>
        <dbReference type="ARBA" id="ARBA00022598"/>
    </source>
</evidence>
<dbReference type="Gene3D" id="3.40.1190.10">
    <property type="entry name" value="Mur-like, catalytic domain"/>
    <property type="match status" value="1"/>
</dbReference>
<dbReference type="InterPro" id="IPR013221">
    <property type="entry name" value="Mur_ligase_cen"/>
</dbReference>
<comment type="subcellular location">
    <subcellularLocation>
        <location evidence="10 11">Cytoplasm</location>
    </subcellularLocation>
</comment>
<keyword evidence="3 10" id="KW-0132">Cell division</keyword>
<evidence type="ECO:0000313" key="17">
    <source>
        <dbReference type="Proteomes" id="UP000184240"/>
    </source>
</evidence>
<comment type="catalytic activity">
    <reaction evidence="10 11">
        <text>D-alanyl-D-alanine + UDP-N-acetyl-alpha-D-muramoyl-L-alanyl-gamma-D-glutamyl-meso-2,6-diaminopimelate + ATP = UDP-N-acetyl-alpha-D-muramoyl-L-alanyl-gamma-D-glutamyl-meso-2,6-diaminopimeloyl-D-alanyl-D-alanine + ADP + phosphate + H(+)</text>
        <dbReference type="Rhea" id="RHEA:28374"/>
        <dbReference type="ChEBI" id="CHEBI:15378"/>
        <dbReference type="ChEBI" id="CHEBI:30616"/>
        <dbReference type="ChEBI" id="CHEBI:43474"/>
        <dbReference type="ChEBI" id="CHEBI:57822"/>
        <dbReference type="ChEBI" id="CHEBI:61386"/>
        <dbReference type="ChEBI" id="CHEBI:83905"/>
        <dbReference type="ChEBI" id="CHEBI:456216"/>
        <dbReference type="EC" id="6.3.2.10"/>
    </reaction>
</comment>
<dbReference type="SUPFAM" id="SSF53244">
    <property type="entry name" value="MurD-like peptide ligases, peptide-binding domain"/>
    <property type="match status" value="1"/>
</dbReference>
<dbReference type="SUPFAM" id="SSF63418">
    <property type="entry name" value="MurE/MurF N-terminal domain"/>
    <property type="match status" value="1"/>
</dbReference>
<dbReference type="InterPro" id="IPR035911">
    <property type="entry name" value="MurE/MurF_N"/>
</dbReference>
<dbReference type="PANTHER" id="PTHR43024:SF1">
    <property type="entry name" value="UDP-N-ACETYLMURAMOYL-TRIPEPTIDE--D-ALANYL-D-ALANINE LIGASE"/>
    <property type="match status" value="1"/>
</dbReference>
<evidence type="ECO:0000256" key="3">
    <source>
        <dbReference type="ARBA" id="ARBA00022618"/>
    </source>
</evidence>
<dbReference type="GO" id="GO:0005737">
    <property type="term" value="C:cytoplasm"/>
    <property type="evidence" value="ECO:0007669"/>
    <property type="project" value="UniProtKB-SubCell"/>
</dbReference>
<comment type="function">
    <text evidence="10 11">Involved in cell wall formation. Catalyzes the final step in the synthesis of UDP-N-acetylmuramoyl-pentapeptide, the precursor of murein.</text>
</comment>
<evidence type="ECO:0000256" key="5">
    <source>
        <dbReference type="ARBA" id="ARBA00022840"/>
    </source>
</evidence>
<evidence type="ECO:0000259" key="13">
    <source>
        <dbReference type="Pfam" id="PF02875"/>
    </source>
</evidence>
<name>A0A1M5ZBY7_9FLAO</name>
<reference evidence="15 18" key="3">
    <citation type="submission" date="2018-07" db="EMBL/GenBank/DDBJ databases">
        <title>Leeuwenhoekiella genomics.</title>
        <authorList>
            <person name="Tahon G."/>
            <person name="Willems A."/>
        </authorList>
    </citation>
    <scope>NUCLEOTIDE SEQUENCE [LARGE SCALE GENOMIC DNA]</scope>
    <source>
        <strain evidence="15 18">LMG 24856</strain>
    </source>
</reference>
<dbReference type="Pfam" id="PF08245">
    <property type="entry name" value="Mur_ligase_M"/>
    <property type="match status" value="1"/>
</dbReference>
<evidence type="ECO:0000256" key="6">
    <source>
        <dbReference type="ARBA" id="ARBA00022960"/>
    </source>
</evidence>
<dbReference type="SUPFAM" id="SSF53623">
    <property type="entry name" value="MurD-like peptide ligases, catalytic domain"/>
    <property type="match status" value="1"/>
</dbReference>
<dbReference type="STRING" id="573501.SAMN04487999_2901"/>
<dbReference type="GO" id="GO:0009252">
    <property type="term" value="P:peptidoglycan biosynthetic process"/>
    <property type="evidence" value="ECO:0007669"/>
    <property type="project" value="UniProtKB-UniRule"/>
</dbReference>
<evidence type="ECO:0000259" key="14">
    <source>
        <dbReference type="Pfam" id="PF08245"/>
    </source>
</evidence>
<reference evidence="17" key="1">
    <citation type="submission" date="2016-11" db="EMBL/GenBank/DDBJ databases">
        <authorList>
            <person name="Varghese N."/>
            <person name="Submissions S."/>
        </authorList>
    </citation>
    <scope>NUCLEOTIDE SEQUENCE [LARGE SCALE GENOMIC DNA]</scope>
    <source>
        <strain evidence="17">DSM 19859</strain>
    </source>
</reference>
<evidence type="ECO:0000256" key="10">
    <source>
        <dbReference type="HAMAP-Rule" id="MF_02019"/>
    </source>
</evidence>
<dbReference type="InterPro" id="IPR005863">
    <property type="entry name" value="UDP-N-AcMur_synth"/>
</dbReference>
<protein>
    <recommendedName>
        <fullName evidence="10 11">UDP-N-acetylmuramoyl-tripeptide--D-alanyl-D-alanine ligase</fullName>
        <ecNumber evidence="10 11">6.3.2.10</ecNumber>
    </recommendedName>
    <alternativeName>
        <fullName evidence="10">D-alanyl-D-alanine-adding enzyme</fullName>
    </alternativeName>
</protein>
<keyword evidence="7 10" id="KW-0573">Peptidoglycan synthesis</keyword>
<evidence type="ECO:0000313" key="18">
    <source>
        <dbReference type="Proteomes" id="UP000290037"/>
    </source>
</evidence>
<keyword evidence="4 10" id="KW-0547">Nucleotide-binding</keyword>
<evidence type="ECO:0000313" key="16">
    <source>
        <dbReference type="EMBL" id="SHI21708.1"/>
    </source>
</evidence>
<evidence type="ECO:0000259" key="12">
    <source>
        <dbReference type="Pfam" id="PF01225"/>
    </source>
</evidence>
<dbReference type="Pfam" id="PF01225">
    <property type="entry name" value="Mur_ligase"/>
    <property type="match status" value="1"/>
</dbReference>
<evidence type="ECO:0000256" key="11">
    <source>
        <dbReference type="RuleBase" id="RU004136"/>
    </source>
</evidence>
<dbReference type="InterPro" id="IPR004101">
    <property type="entry name" value="Mur_ligase_C"/>
</dbReference>
<evidence type="ECO:0000256" key="4">
    <source>
        <dbReference type="ARBA" id="ARBA00022741"/>
    </source>
</evidence>
<dbReference type="Pfam" id="PF02875">
    <property type="entry name" value="Mur_ligase_C"/>
    <property type="match status" value="1"/>
</dbReference>
<feature type="binding site" evidence="10">
    <location>
        <begin position="97"/>
        <end position="103"/>
    </location>
    <ligand>
        <name>ATP</name>
        <dbReference type="ChEBI" id="CHEBI:30616"/>
    </ligand>
</feature>
<organism evidence="16 17">
    <name type="scientific">Leeuwenhoekiella palythoae</name>
    <dbReference type="NCBI Taxonomy" id="573501"/>
    <lineage>
        <taxon>Bacteria</taxon>
        <taxon>Pseudomonadati</taxon>
        <taxon>Bacteroidota</taxon>
        <taxon>Flavobacteriia</taxon>
        <taxon>Flavobacteriales</taxon>
        <taxon>Flavobacteriaceae</taxon>
        <taxon>Leeuwenhoekiella</taxon>
    </lineage>
</organism>
<proteinExistence type="inferred from homology"/>
<dbReference type="EC" id="6.3.2.10" evidence="10 11"/>
<comment type="pathway">
    <text evidence="10 11">Cell wall biogenesis; peptidoglycan biosynthesis.</text>
</comment>
<gene>
    <name evidence="10" type="primary">murF</name>
    <name evidence="15" type="ORF">DSM01_2543</name>
    <name evidence="16" type="ORF">SAMN04487999_2901</name>
</gene>
<dbReference type="GO" id="GO:0047480">
    <property type="term" value="F:UDP-N-acetylmuramoyl-tripeptide-D-alanyl-D-alanine ligase activity"/>
    <property type="evidence" value="ECO:0007669"/>
    <property type="project" value="UniProtKB-UniRule"/>
</dbReference>
<dbReference type="GO" id="GO:0051301">
    <property type="term" value="P:cell division"/>
    <property type="evidence" value="ECO:0007669"/>
    <property type="project" value="UniProtKB-KW"/>
</dbReference>
<evidence type="ECO:0000256" key="9">
    <source>
        <dbReference type="ARBA" id="ARBA00023316"/>
    </source>
</evidence>
<keyword evidence="6 10" id="KW-0133">Cell shape</keyword>
<dbReference type="Proteomes" id="UP000290037">
    <property type="component" value="Unassembled WGS sequence"/>
</dbReference>
<dbReference type="InterPro" id="IPR036565">
    <property type="entry name" value="Mur-like_cat_sf"/>
</dbReference>
<feature type="domain" description="Mur ligase central" evidence="14">
    <location>
        <begin position="96"/>
        <end position="274"/>
    </location>
</feature>
<dbReference type="InterPro" id="IPR000713">
    <property type="entry name" value="Mur_ligase_N"/>
</dbReference>
<feature type="domain" description="Mur ligase C-terminal" evidence="13">
    <location>
        <begin position="298"/>
        <end position="375"/>
    </location>
</feature>
<keyword evidence="8 10" id="KW-0131">Cell cycle</keyword>
<dbReference type="GO" id="GO:0071555">
    <property type="term" value="P:cell wall organization"/>
    <property type="evidence" value="ECO:0007669"/>
    <property type="project" value="UniProtKB-KW"/>
</dbReference>
<reference evidence="16" key="2">
    <citation type="submission" date="2016-11" db="EMBL/GenBank/DDBJ databases">
        <authorList>
            <person name="Jaros S."/>
            <person name="Januszkiewicz K."/>
            <person name="Wedrychowicz H."/>
        </authorList>
    </citation>
    <scope>NUCLEOTIDE SEQUENCE [LARGE SCALE GENOMIC DNA]</scope>
    <source>
        <strain evidence="16">DSM 19859</strain>
    </source>
</reference>
<keyword evidence="5 10" id="KW-0067">ATP-binding</keyword>
<accession>A0A1M5ZBY7</accession>
<dbReference type="Gene3D" id="3.90.190.20">
    <property type="entry name" value="Mur ligase, C-terminal domain"/>
    <property type="match status" value="1"/>
</dbReference>
<dbReference type="Proteomes" id="UP000184240">
    <property type="component" value="Unassembled WGS sequence"/>
</dbReference>
<sequence>MTIQEIHHLFLESDGISTDTRAIRKNTLFFALKGANFNGNTFAYQALASGASYAIVDEEAFDTGDKTILVTDVLKTLQELAYTHRKYLDIPILALTGSNGKTTTKELINKVLSKKFNTTATQGNLNNHIGVPLTLLSMTKNTEIGIVEMGANHIGEIAELAAIAAPDFGYITNFGKAHLEGFGSVEGVIQGKSELYEYLIAHKGTLFLNLDDPIQTKKVKSTHSFCFSALEDADTKIVYQEAQPFANFEFDDLHVQSNLMGQYNTINLAAAATIGMFFKIDKTAIKEALESYIPTNNRSQIINKGKQTIILDAYNANPTSMAAALQNFSDLKGANKIAFLGDMFELGDTAHEEHQIVADTCANLNIDYTVFLGKNFGKVKTSGYKYENLEALENSGFPEVLQDKLKEATILIKGSRGMKLEGLLDLLDSNN</sequence>
<dbReference type="EMBL" id="QOVN01000005">
    <property type="protein sequence ID" value="RXG28036.1"/>
    <property type="molecule type" value="Genomic_DNA"/>
</dbReference>
<dbReference type="EMBL" id="FQXT01000005">
    <property type="protein sequence ID" value="SHI21708.1"/>
    <property type="molecule type" value="Genomic_DNA"/>
</dbReference>
<dbReference type="GO" id="GO:0005524">
    <property type="term" value="F:ATP binding"/>
    <property type="evidence" value="ECO:0007669"/>
    <property type="project" value="UniProtKB-UniRule"/>
</dbReference>
<evidence type="ECO:0000256" key="8">
    <source>
        <dbReference type="ARBA" id="ARBA00023306"/>
    </source>
</evidence>
<dbReference type="AlphaFoldDB" id="A0A1M5ZBY7"/>
<dbReference type="NCBIfam" id="TIGR01143">
    <property type="entry name" value="murF"/>
    <property type="match status" value="1"/>
</dbReference>
<dbReference type="Gene3D" id="3.40.1390.10">
    <property type="entry name" value="MurE/MurF, N-terminal domain"/>
    <property type="match status" value="1"/>
</dbReference>
<evidence type="ECO:0000313" key="15">
    <source>
        <dbReference type="EMBL" id="RXG28036.1"/>
    </source>
</evidence>
<evidence type="ECO:0000256" key="1">
    <source>
        <dbReference type="ARBA" id="ARBA00022490"/>
    </source>
</evidence>
<dbReference type="OrthoDB" id="9801978at2"/>
<keyword evidence="18" id="KW-1185">Reference proteome</keyword>
<keyword evidence="9 10" id="KW-0961">Cell wall biogenesis/degradation</keyword>
<keyword evidence="1 10" id="KW-0963">Cytoplasm</keyword>
<dbReference type="InterPro" id="IPR051046">
    <property type="entry name" value="MurCDEF_CellWall_CoF430Synth"/>
</dbReference>
<dbReference type="InterPro" id="IPR036615">
    <property type="entry name" value="Mur_ligase_C_dom_sf"/>
</dbReference>